<name>A0A168SQH9_PIPNI</name>
<feature type="compositionally biased region" description="Polar residues" evidence="1">
    <location>
        <begin position="81"/>
        <end position="99"/>
    </location>
</feature>
<feature type="region of interest" description="Disordered" evidence="1">
    <location>
        <begin position="42"/>
        <end position="128"/>
    </location>
</feature>
<dbReference type="EMBL" id="KU708564">
    <property type="protein sequence ID" value="ANC68246.1"/>
    <property type="molecule type" value="mRNA"/>
</dbReference>
<evidence type="ECO:0000256" key="1">
    <source>
        <dbReference type="SAM" id="MobiDB-lite"/>
    </source>
</evidence>
<protein>
    <submittedName>
        <fullName evidence="2">WRKY transcription factor</fullName>
    </submittedName>
</protein>
<sequence>MVGGDESLVVMNEWAAPSPSPRSFFSSLLKDGISAISCSNMAQDNRKQWPPSVAYEQKAATSMDEEGNENGSEEFGAGDSLSETMVLSVQKPSPRSSFSERMASRGGFNTPKPEHYKSQWLVFQSPQM</sequence>
<proteinExistence type="evidence at transcript level"/>
<evidence type="ECO:0000313" key="2">
    <source>
        <dbReference type="EMBL" id="ANC68246.1"/>
    </source>
</evidence>
<dbReference type="AlphaFoldDB" id="A0A168SQH9"/>
<accession>A0A168SQH9</accession>
<reference evidence="2" key="1">
    <citation type="submission" date="2016-02" db="EMBL/GenBank/DDBJ databases">
        <title>Identification of expressed sequences in black pepper (Piper nigrum L.) in response to foot rot pathogen, Phytophthora capsici.</title>
        <authorList>
            <person name="Suraby E.J."/>
            <person name="Umadevi P."/>
            <person name="Nirmal Babu K."/>
            <person name="Anandaraj M."/>
        </authorList>
    </citation>
    <scope>NUCLEOTIDE SEQUENCE</scope>
    <source>
        <tissue evidence="2">Leaf</tissue>
    </source>
</reference>
<feature type="compositionally biased region" description="Acidic residues" evidence="1">
    <location>
        <begin position="63"/>
        <end position="72"/>
    </location>
</feature>
<organism evidence="2">
    <name type="scientific">Piper nigrum</name>
    <name type="common">Black pepper</name>
    <dbReference type="NCBI Taxonomy" id="13216"/>
    <lineage>
        <taxon>Eukaryota</taxon>
        <taxon>Viridiplantae</taxon>
        <taxon>Streptophyta</taxon>
        <taxon>Embryophyta</taxon>
        <taxon>Tracheophyta</taxon>
        <taxon>Spermatophyta</taxon>
        <taxon>Magnoliopsida</taxon>
        <taxon>Magnoliidae</taxon>
        <taxon>Piperales</taxon>
        <taxon>Piperaceae</taxon>
        <taxon>Piper</taxon>
    </lineage>
</organism>